<feature type="transmembrane region" description="Helical" evidence="7">
    <location>
        <begin position="399"/>
        <end position="423"/>
    </location>
</feature>
<dbReference type="Proteomes" id="UP001290462">
    <property type="component" value="Unassembled WGS sequence"/>
</dbReference>
<feature type="domain" description="Major facilitator superfamily (MFS) profile" evidence="8">
    <location>
        <begin position="15"/>
        <end position="466"/>
    </location>
</feature>
<feature type="transmembrane region" description="Helical" evidence="7">
    <location>
        <begin position="443"/>
        <end position="463"/>
    </location>
</feature>
<dbReference type="EMBL" id="JAVBVO010000002">
    <property type="protein sequence ID" value="MDZ5757692.1"/>
    <property type="molecule type" value="Genomic_DNA"/>
</dbReference>
<feature type="transmembrane region" description="Helical" evidence="7">
    <location>
        <begin position="334"/>
        <end position="353"/>
    </location>
</feature>
<dbReference type="AlphaFoldDB" id="A0AAW9K1N7"/>
<keyword evidence="2" id="KW-0813">Transport</keyword>
<keyword evidence="6 7" id="KW-0472">Membrane</keyword>
<dbReference type="CDD" id="cd17503">
    <property type="entry name" value="MFS_LmrB_MDR_like"/>
    <property type="match status" value="1"/>
</dbReference>
<dbReference type="PANTHER" id="PTHR42718:SF43">
    <property type="entry name" value="LINCOMYCIN RESISTANCE PROTEIN LMRB"/>
    <property type="match status" value="1"/>
</dbReference>
<comment type="subcellular location">
    <subcellularLocation>
        <location evidence="1">Cell membrane</location>
        <topology evidence="1">Multi-pass membrane protein</topology>
    </subcellularLocation>
</comment>
<feature type="transmembrane region" description="Helical" evidence="7">
    <location>
        <begin position="359"/>
        <end position="378"/>
    </location>
</feature>
<feature type="transmembrane region" description="Helical" evidence="7">
    <location>
        <begin position="199"/>
        <end position="219"/>
    </location>
</feature>
<comment type="caution">
    <text evidence="9">The sequence shown here is derived from an EMBL/GenBank/DDBJ whole genome shotgun (WGS) entry which is preliminary data.</text>
</comment>
<organism evidence="9 10">
    <name type="scientific">Carnobacterium maltaromaticum</name>
    <name type="common">Carnobacterium piscicola</name>
    <dbReference type="NCBI Taxonomy" id="2751"/>
    <lineage>
        <taxon>Bacteria</taxon>
        <taxon>Bacillati</taxon>
        <taxon>Bacillota</taxon>
        <taxon>Bacilli</taxon>
        <taxon>Lactobacillales</taxon>
        <taxon>Carnobacteriaceae</taxon>
        <taxon>Carnobacterium</taxon>
    </lineage>
</organism>
<keyword evidence="3" id="KW-1003">Cell membrane</keyword>
<dbReference type="NCBIfam" id="TIGR00711">
    <property type="entry name" value="efflux_EmrB"/>
    <property type="match status" value="1"/>
</dbReference>
<dbReference type="GeneID" id="83607324"/>
<dbReference type="InterPro" id="IPR004638">
    <property type="entry name" value="EmrB-like"/>
</dbReference>
<dbReference type="PANTHER" id="PTHR42718">
    <property type="entry name" value="MAJOR FACILITATOR SUPERFAMILY MULTIDRUG TRANSPORTER MFSC"/>
    <property type="match status" value="1"/>
</dbReference>
<feature type="transmembrane region" description="Helical" evidence="7">
    <location>
        <begin position="85"/>
        <end position="104"/>
    </location>
</feature>
<proteinExistence type="predicted"/>
<accession>A0AAW9K1N7</accession>
<dbReference type="Pfam" id="PF07690">
    <property type="entry name" value="MFS_1"/>
    <property type="match status" value="1"/>
</dbReference>
<dbReference type="PROSITE" id="PS50850">
    <property type="entry name" value="MFS"/>
    <property type="match status" value="1"/>
</dbReference>
<dbReference type="GO" id="GO:0005886">
    <property type="term" value="C:plasma membrane"/>
    <property type="evidence" value="ECO:0007669"/>
    <property type="project" value="UniProtKB-SubCell"/>
</dbReference>
<feature type="transmembrane region" description="Helical" evidence="7">
    <location>
        <begin position="110"/>
        <end position="131"/>
    </location>
</feature>
<sequence>MNTETTKLEKKVLLAIVSIAMLTFMGIVSETALNVAFPILMKEFNVVGATIQWLTTGYLLIVAILVPISPMLVKRFPTKRLFQTAACIFTIGTIFCGLATSFPLLLVGRLIQATGTGISLPLMFNIILALVPMNKRGVVMGMAGLVTSFAPALGPTYGGIIVTTFGWQWIFILLLPIAIVAITLGSFNITTINELKKIPFDFISIGLSALAFSGIIYGFSTAGEIGWQAPVVIGSLATGFVSLVIFSWRQLTIEKPLVDLKVFKFPMFVVGLSNVFLVMMIILSCSFLLPIYTESVFGVNATTAGMMMLPASVLSAIMAPIAGRILDINGPKKLITIGTFISLMAITGFLFFTSNLVPLTVILLHMLLLLGASLTFIPSQTNGLNQLPEKMSSDGTATISTLQQVAGAVGTSLVAGIVTTSQIKINNPSNTLSKAELTTAGVHNSFILLFILAGIGFTLSFFIKKK</sequence>
<dbReference type="InterPro" id="IPR020846">
    <property type="entry name" value="MFS_dom"/>
</dbReference>
<evidence type="ECO:0000256" key="6">
    <source>
        <dbReference type="ARBA" id="ARBA00023136"/>
    </source>
</evidence>
<dbReference type="Gene3D" id="1.20.1720.10">
    <property type="entry name" value="Multidrug resistance protein D"/>
    <property type="match status" value="1"/>
</dbReference>
<feature type="transmembrane region" description="Helical" evidence="7">
    <location>
        <begin position="51"/>
        <end position="73"/>
    </location>
</feature>
<evidence type="ECO:0000256" key="2">
    <source>
        <dbReference type="ARBA" id="ARBA00022448"/>
    </source>
</evidence>
<feature type="transmembrane region" description="Helical" evidence="7">
    <location>
        <begin position="304"/>
        <end position="322"/>
    </location>
</feature>
<evidence type="ECO:0000256" key="1">
    <source>
        <dbReference type="ARBA" id="ARBA00004651"/>
    </source>
</evidence>
<evidence type="ECO:0000313" key="10">
    <source>
        <dbReference type="Proteomes" id="UP001290462"/>
    </source>
</evidence>
<reference evidence="9" key="1">
    <citation type="submission" date="2023-08" db="EMBL/GenBank/DDBJ databases">
        <title>Genomic characterization of piscicolin 126 produced by Carnobacterium maltaromaticum CM22 strain isolated from salmon (Salmo salar).</title>
        <authorList>
            <person name="Gonzalez-Gragera E."/>
            <person name="Garcia-Lopez J.D."/>
            <person name="Teso-Perez C."/>
            <person name="Gimenez-Hernandez I."/>
            <person name="Peralta-Sanchez J.M."/>
            <person name="Valdivia E."/>
            <person name="Montalban-Lopez M."/>
            <person name="Martin-Platero A.M."/>
            <person name="Banos A."/>
            <person name="Martinez-Bueno M."/>
        </authorList>
    </citation>
    <scope>NUCLEOTIDE SEQUENCE</scope>
    <source>
        <strain evidence="9">CM22</strain>
    </source>
</reference>
<evidence type="ECO:0000256" key="7">
    <source>
        <dbReference type="SAM" id="Phobius"/>
    </source>
</evidence>
<dbReference type="SUPFAM" id="SSF103473">
    <property type="entry name" value="MFS general substrate transporter"/>
    <property type="match status" value="2"/>
</dbReference>
<dbReference type="InterPro" id="IPR036259">
    <property type="entry name" value="MFS_trans_sf"/>
</dbReference>
<feature type="transmembrane region" description="Helical" evidence="7">
    <location>
        <begin position="12"/>
        <end position="39"/>
    </location>
</feature>
<dbReference type="InterPro" id="IPR011701">
    <property type="entry name" value="MFS"/>
</dbReference>
<keyword evidence="5 7" id="KW-1133">Transmembrane helix</keyword>
<feature type="transmembrane region" description="Helical" evidence="7">
    <location>
        <begin position="138"/>
        <end position="160"/>
    </location>
</feature>
<evidence type="ECO:0000259" key="8">
    <source>
        <dbReference type="PROSITE" id="PS50850"/>
    </source>
</evidence>
<evidence type="ECO:0000256" key="4">
    <source>
        <dbReference type="ARBA" id="ARBA00022692"/>
    </source>
</evidence>
<feature type="transmembrane region" description="Helical" evidence="7">
    <location>
        <begin position="267"/>
        <end position="292"/>
    </location>
</feature>
<feature type="transmembrane region" description="Helical" evidence="7">
    <location>
        <begin position="166"/>
        <end position="187"/>
    </location>
</feature>
<dbReference type="RefSeq" id="WP_010054828.1">
    <property type="nucleotide sequence ID" value="NZ_BJOJ01000053.1"/>
</dbReference>
<dbReference type="PRINTS" id="PR01036">
    <property type="entry name" value="TCRTETB"/>
</dbReference>
<evidence type="ECO:0000256" key="5">
    <source>
        <dbReference type="ARBA" id="ARBA00022989"/>
    </source>
</evidence>
<name>A0AAW9K1N7_CARML</name>
<dbReference type="Gene3D" id="1.20.1250.20">
    <property type="entry name" value="MFS general substrate transporter like domains"/>
    <property type="match status" value="1"/>
</dbReference>
<evidence type="ECO:0000313" key="9">
    <source>
        <dbReference type="EMBL" id="MDZ5757692.1"/>
    </source>
</evidence>
<keyword evidence="4 7" id="KW-0812">Transmembrane</keyword>
<protein>
    <submittedName>
        <fullName evidence="9">MDR family MFS transporter</fullName>
    </submittedName>
</protein>
<gene>
    <name evidence="9" type="ORF">RAK27_03390</name>
</gene>
<evidence type="ECO:0000256" key="3">
    <source>
        <dbReference type="ARBA" id="ARBA00022475"/>
    </source>
</evidence>
<feature type="transmembrane region" description="Helical" evidence="7">
    <location>
        <begin position="225"/>
        <end position="246"/>
    </location>
</feature>
<dbReference type="GO" id="GO:0022857">
    <property type="term" value="F:transmembrane transporter activity"/>
    <property type="evidence" value="ECO:0007669"/>
    <property type="project" value="InterPro"/>
</dbReference>